<keyword evidence="2" id="KW-1185">Reference proteome</keyword>
<comment type="caution">
    <text evidence="1">The sequence shown here is derived from an EMBL/GenBank/DDBJ whole genome shotgun (WGS) entry which is preliminary data.</text>
</comment>
<gene>
    <name evidence="1" type="ORF">STAS_31056</name>
</gene>
<dbReference type="AlphaFoldDB" id="A0A5A7R7M9"/>
<proteinExistence type="predicted"/>
<evidence type="ECO:0000313" key="1">
    <source>
        <dbReference type="EMBL" id="GER53519.1"/>
    </source>
</evidence>
<dbReference type="Proteomes" id="UP000325081">
    <property type="component" value="Unassembled WGS sequence"/>
</dbReference>
<dbReference type="EMBL" id="BKCP01010626">
    <property type="protein sequence ID" value="GER53519.1"/>
    <property type="molecule type" value="Genomic_DNA"/>
</dbReference>
<name>A0A5A7R7M9_STRAF</name>
<evidence type="ECO:0000313" key="2">
    <source>
        <dbReference type="Proteomes" id="UP000325081"/>
    </source>
</evidence>
<protein>
    <submittedName>
        <fullName evidence="1">Zona pellucida-binding protein 1</fullName>
    </submittedName>
</protein>
<sequence>MPDCNNSVLTKLLERLSIVHMPRNKIHVRLNAHVYELLHHVLIELRVAGKVLRHQHFLDRPYAVHATLHVLRVAEVVEGDGRVIVHIGVEEGDLTFRTRARDFLEYEAALEGLAREASLLFAPKQFRDHNVYYQMTVQNHCLPQCTLQASRFTRHEYCVEGVIRHFLSHMLIIKNDWNTKFLELGFWANAAKKQKVRAPNRTRRDYDLTPNSIREIRFMHISFFVLECDSNCPRLFSCS</sequence>
<reference evidence="2" key="1">
    <citation type="journal article" date="2019" name="Curr. Biol.">
        <title>Genome Sequence of Striga asiatica Provides Insight into the Evolution of Plant Parasitism.</title>
        <authorList>
            <person name="Yoshida S."/>
            <person name="Kim S."/>
            <person name="Wafula E.K."/>
            <person name="Tanskanen J."/>
            <person name="Kim Y.M."/>
            <person name="Honaas L."/>
            <person name="Yang Z."/>
            <person name="Spallek T."/>
            <person name="Conn C.E."/>
            <person name="Ichihashi Y."/>
            <person name="Cheong K."/>
            <person name="Cui S."/>
            <person name="Der J.P."/>
            <person name="Gundlach H."/>
            <person name="Jiao Y."/>
            <person name="Hori C."/>
            <person name="Ishida J.K."/>
            <person name="Kasahara H."/>
            <person name="Kiba T."/>
            <person name="Kim M.S."/>
            <person name="Koo N."/>
            <person name="Laohavisit A."/>
            <person name="Lee Y.H."/>
            <person name="Lumba S."/>
            <person name="McCourt P."/>
            <person name="Mortimer J.C."/>
            <person name="Mutuku J.M."/>
            <person name="Nomura T."/>
            <person name="Sasaki-Sekimoto Y."/>
            <person name="Seto Y."/>
            <person name="Wang Y."/>
            <person name="Wakatake T."/>
            <person name="Sakakibara H."/>
            <person name="Demura T."/>
            <person name="Yamaguchi S."/>
            <person name="Yoneyama K."/>
            <person name="Manabe R.I."/>
            <person name="Nelson D.C."/>
            <person name="Schulman A.H."/>
            <person name="Timko M.P."/>
            <person name="dePamphilis C.W."/>
            <person name="Choi D."/>
            <person name="Shirasu K."/>
        </authorList>
    </citation>
    <scope>NUCLEOTIDE SEQUENCE [LARGE SCALE GENOMIC DNA]</scope>
    <source>
        <strain evidence="2">cv. UVA1</strain>
    </source>
</reference>
<organism evidence="1 2">
    <name type="scientific">Striga asiatica</name>
    <name type="common">Asiatic witchweed</name>
    <name type="synonym">Buchnera asiatica</name>
    <dbReference type="NCBI Taxonomy" id="4170"/>
    <lineage>
        <taxon>Eukaryota</taxon>
        <taxon>Viridiplantae</taxon>
        <taxon>Streptophyta</taxon>
        <taxon>Embryophyta</taxon>
        <taxon>Tracheophyta</taxon>
        <taxon>Spermatophyta</taxon>
        <taxon>Magnoliopsida</taxon>
        <taxon>eudicotyledons</taxon>
        <taxon>Gunneridae</taxon>
        <taxon>Pentapetalae</taxon>
        <taxon>asterids</taxon>
        <taxon>lamiids</taxon>
        <taxon>Lamiales</taxon>
        <taxon>Orobanchaceae</taxon>
        <taxon>Buchnereae</taxon>
        <taxon>Striga</taxon>
    </lineage>
</organism>
<accession>A0A5A7R7M9</accession>